<keyword evidence="1" id="KW-0732">Signal</keyword>
<evidence type="ECO:0000313" key="3">
    <source>
        <dbReference type="Proteomes" id="UP001139193"/>
    </source>
</evidence>
<comment type="caution">
    <text evidence="2">The sequence shown here is derived from an EMBL/GenBank/DDBJ whole genome shotgun (WGS) entry which is preliminary data.</text>
</comment>
<proteinExistence type="predicted"/>
<feature type="chain" id="PRO_5040798800" evidence="1">
    <location>
        <begin position="20"/>
        <end position="424"/>
    </location>
</feature>
<dbReference type="Proteomes" id="UP001139193">
    <property type="component" value="Unassembled WGS sequence"/>
</dbReference>
<dbReference type="RefSeq" id="WP_241936442.1">
    <property type="nucleotide sequence ID" value="NZ_JALBGC010000003.1"/>
</dbReference>
<name>A0A9X1VH64_9BACT</name>
<dbReference type="InterPro" id="IPR011990">
    <property type="entry name" value="TPR-like_helical_dom_sf"/>
</dbReference>
<evidence type="ECO:0000256" key="1">
    <source>
        <dbReference type="SAM" id="SignalP"/>
    </source>
</evidence>
<keyword evidence="3" id="KW-1185">Reference proteome</keyword>
<dbReference type="Pfam" id="PF25594">
    <property type="entry name" value="GldB_lipo"/>
    <property type="match status" value="1"/>
</dbReference>
<dbReference type="InterPro" id="IPR019853">
    <property type="entry name" value="GldB-like"/>
</dbReference>
<dbReference type="Gene3D" id="1.25.40.10">
    <property type="entry name" value="Tetratricopeptide repeat domain"/>
    <property type="match status" value="1"/>
</dbReference>
<protein>
    <submittedName>
        <fullName evidence="2">DUF2268 domain-containing protein</fullName>
    </submittedName>
</protein>
<organism evidence="2 3">
    <name type="scientific">Hymenobacter cyanobacteriorum</name>
    <dbReference type="NCBI Taxonomy" id="2926463"/>
    <lineage>
        <taxon>Bacteria</taxon>
        <taxon>Pseudomonadati</taxon>
        <taxon>Bacteroidota</taxon>
        <taxon>Cytophagia</taxon>
        <taxon>Cytophagales</taxon>
        <taxon>Hymenobacteraceae</taxon>
        <taxon>Hymenobacter</taxon>
    </lineage>
</organism>
<accession>A0A9X1VH64</accession>
<gene>
    <name evidence="2" type="ORF">MON38_12175</name>
</gene>
<reference evidence="2" key="1">
    <citation type="submission" date="2022-03" db="EMBL/GenBank/DDBJ databases">
        <title>Bacterial whole genome sequence for Hymenobacter sp. DH14.</title>
        <authorList>
            <person name="Le V."/>
        </authorList>
    </citation>
    <scope>NUCLEOTIDE SEQUENCE</scope>
    <source>
        <strain evidence="2">DH14</strain>
    </source>
</reference>
<sequence length="424" mass="47403">MKHLLLLLLLLGAAFVAPAQQLSHLDSLLLNAQTFSKQKNYPEAIRAYQRVAQERTASPRYKALSYYNIACYYGLLHDAPNALRYLGQAIDAGYVNASHIAVDSDLELLHSDKQWPKLLARARRLEEKSIIHRPEDAKLVTSDIDHFWTAYAAVQRDTAQAAAIFRREYFAKASAGLQDYYKLKIASDQDFARTILGRPRYYNSIRKTTLGIAAEKPKIVAAFRRFQELYPAVRFQNIYFVVGGWVSGGTVSDAGLLIGADQTANGPGVNTSELSLVQRNRCAPVSEMPSLMVHELVHRNQGPQDGTLLSYALSEGMADFVAELVTGQVTNARLHPYGNAHEKELWAAFQQEMLGKDAHNWMANGRQETPEKPCDLGYYVGYRIVQAYYQQATDKKQALADILNIRSAPDFLARSGYAAALARR</sequence>
<evidence type="ECO:0000313" key="2">
    <source>
        <dbReference type="EMBL" id="MCI1188177.1"/>
    </source>
</evidence>
<dbReference type="NCBIfam" id="NF047558">
    <property type="entry name" value="TPR_END_plus"/>
    <property type="match status" value="1"/>
</dbReference>
<feature type="signal peptide" evidence="1">
    <location>
        <begin position="1"/>
        <end position="19"/>
    </location>
</feature>
<dbReference type="EMBL" id="JALBGC010000003">
    <property type="protein sequence ID" value="MCI1188177.1"/>
    <property type="molecule type" value="Genomic_DNA"/>
</dbReference>
<dbReference type="AlphaFoldDB" id="A0A9X1VH64"/>
<dbReference type="SUPFAM" id="SSF48452">
    <property type="entry name" value="TPR-like"/>
    <property type="match status" value="1"/>
</dbReference>